<accession>A0A0A0J743</accession>
<evidence type="ECO:0000313" key="4">
    <source>
        <dbReference type="Proteomes" id="UP000030002"/>
    </source>
</evidence>
<feature type="region of interest" description="Disordered" evidence="1">
    <location>
        <begin position="1"/>
        <end position="24"/>
    </location>
</feature>
<gene>
    <name evidence="3" type="ORF">N802_19200</name>
</gene>
<dbReference type="InterPro" id="IPR022603">
    <property type="entry name" value="DUF3152"/>
</dbReference>
<sequence>MVPPGQQRAGRSRRRDEPRRGASASTFARRRLIAALGLTTTLALALWSLWPSAESSAPGRSTADLASAALARASSQPAPAVEDFTAAPSVTPQPGVTVPTSGSGKLGAAALPAIAAPTVNPTRTLRVGFKVERGTGVDSAEAAKVISSTLGDARGWQTRDGVRFRAVSVPDLAAGDVDVTVVLASPTLTDKLCAPLKTRGEVSCFNGRQVVLNLKRWQLGVPGYAGNLDAYRQYLVNHEMGHALYHGHVECSGKGKAAPIMLQQSKGLDGCTPNAWPTVR</sequence>
<dbReference type="STRING" id="1385520.N802_19200"/>
<reference evidence="3 4" key="1">
    <citation type="submission" date="2013-08" db="EMBL/GenBank/DDBJ databases">
        <title>The genome sequence of Knoellia sinensis.</title>
        <authorList>
            <person name="Zhu W."/>
            <person name="Wang G."/>
        </authorList>
    </citation>
    <scope>NUCLEOTIDE SEQUENCE [LARGE SCALE GENOMIC DNA]</scope>
    <source>
        <strain evidence="3 4">KCTC 19936</strain>
    </source>
</reference>
<keyword evidence="4" id="KW-1185">Reference proteome</keyword>
<comment type="caution">
    <text evidence="3">The sequence shown here is derived from an EMBL/GenBank/DDBJ whole genome shotgun (WGS) entry which is preliminary data.</text>
</comment>
<dbReference type="SUPFAM" id="SSF55486">
    <property type="entry name" value="Metalloproteases ('zincins'), catalytic domain"/>
    <property type="match status" value="1"/>
</dbReference>
<organism evidence="3 4">
    <name type="scientific">Knoellia sinensis KCTC 19936</name>
    <dbReference type="NCBI Taxonomy" id="1385520"/>
    <lineage>
        <taxon>Bacteria</taxon>
        <taxon>Bacillati</taxon>
        <taxon>Actinomycetota</taxon>
        <taxon>Actinomycetes</taxon>
        <taxon>Micrococcales</taxon>
        <taxon>Intrasporangiaceae</taxon>
        <taxon>Knoellia</taxon>
    </lineage>
</organism>
<dbReference type="eggNOG" id="COG5479">
    <property type="taxonomic scope" value="Bacteria"/>
</dbReference>
<feature type="domain" description="DUF3152" evidence="2">
    <location>
        <begin position="95"/>
        <end position="269"/>
    </location>
</feature>
<dbReference type="Pfam" id="PF11350">
    <property type="entry name" value="DUF3152"/>
    <property type="match status" value="1"/>
</dbReference>
<protein>
    <recommendedName>
        <fullName evidence="2">DUF3152 domain-containing protein</fullName>
    </recommendedName>
</protein>
<evidence type="ECO:0000313" key="3">
    <source>
        <dbReference type="EMBL" id="KGN31887.1"/>
    </source>
</evidence>
<evidence type="ECO:0000259" key="2">
    <source>
        <dbReference type="Pfam" id="PF11350"/>
    </source>
</evidence>
<name>A0A0A0J743_9MICO</name>
<dbReference type="Proteomes" id="UP000030002">
    <property type="component" value="Unassembled WGS sequence"/>
</dbReference>
<proteinExistence type="predicted"/>
<dbReference type="AlphaFoldDB" id="A0A0A0J743"/>
<evidence type="ECO:0000256" key="1">
    <source>
        <dbReference type="SAM" id="MobiDB-lite"/>
    </source>
</evidence>
<dbReference type="EMBL" id="AVPJ01000009">
    <property type="protein sequence ID" value="KGN31887.1"/>
    <property type="molecule type" value="Genomic_DNA"/>
</dbReference>